<accession>A0AAV8Q640</accession>
<dbReference type="EMBL" id="JAQQAF010000008">
    <property type="protein sequence ID" value="KAJ8464379.1"/>
    <property type="molecule type" value="Genomic_DNA"/>
</dbReference>
<evidence type="ECO:0000313" key="2">
    <source>
        <dbReference type="EMBL" id="KAJ8464379.1"/>
    </source>
</evidence>
<reference evidence="2 3" key="1">
    <citation type="submission" date="2022-12" db="EMBL/GenBank/DDBJ databases">
        <title>Chromosome-scale assembly of the Ensete ventricosum genome.</title>
        <authorList>
            <person name="Dussert Y."/>
            <person name="Stocks J."/>
            <person name="Wendawek A."/>
            <person name="Woldeyes F."/>
            <person name="Nichols R.A."/>
            <person name="Borrell J.S."/>
        </authorList>
    </citation>
    <scope>NUCLEOTIDE SEQUENCE [LARGE SCALE GENOMIC DNA]</scope>
    <source>
        <strain evidence="3">cv. Maze</strain>
        <tissue evidence="2">Seeds</tissue>
    </source>
</reference>
<evidence type="ECO:0000313" key="3">
    <source>
        <dbReference type="Proteomes" id="UP001222027"/>
    </source>
</evidence>
<comment type="caution">
    <text evidence="2">The sequence shown here is derived from an EMBL/GenBank/DDBJ whole genome shotgun (WGS) entry which is preliminary data.</text>
</comment>
<feature type="compositionally biased region" description="Low complexity" evidence="1">
    <location>
        <begin position="104"/>
        <end position="122"/>
    </location>
</feature>
<name>A0AAV8Q640_ENSVE</name>
<proteinExistence type="predicted"/>
<evidence type="ECO:0000256" key="1">
    <source>
        <dbReference type="SAM" id="MobiDB-lite"/>
    </source>
</evidence>
<dbReference type="AlphaFoldDB" id="A0AAV8Q640"/>
<protein>
    <submittedName>
        <fullName evidence="2">Uncharacterized protein</fullName>
    </submittedName>
</protein>
<feature type="compositionally biased region" description="Basic and acidic residues" evidence="1">
    <location>
        <begin position="1"/>
        <end position="10"/>
    </location>
</feature>
<gene>
    <name evidence="2" type="ORF">OPV22_026931</name>
</gene>
<feature type="region of interest" description="Disordered" evidence="1">
    <location>
        <begin position="100"/>
        <end position="122"/>
    </location>
</feature>
<feature type="region of interest" description="Disordered" evidence="1">
    <location>
        <begin position="1"/>
        <end position="29"/>
    </location>
</feature>
<sequence length="122" mass="13220">MESDETKDLAIRSSTLTGESTSGDANCPTLALGSSSGSAALRVWNAVDIDVKYRLFCVHRRTDRSPLYNVIRKRRRTRRLLQLDLGSQVVKKEGEAVALEYEESSPSPASPSSSSCSSPTGV</sequence>
<keyword evidence="3" id="KW-1185">Reference proteome</keyword>
<dbReference type="Proteomes" id="UP001222027">
    <property type="component" value="Unassembled WGS sequence"/>
</dbReference>
<organism evidence="2 3">
    <name type="scientific">Ensete ventricosum</name>
    <name type="common">Abyssinian banana</name>
    <name type="synonym">Musa ensete</name>
    <dbReference type="NCBI Taxonomy" id="4639"/>
    <lineage>
        <taxon>Eukaryota</taxon>
        <taxon>Viridiplantae</taxon>
        <taxon>Streptophyta</taxon>
        <taxon>Embryophyta</taxon>
        <taxon>Tracheophyta</taxon>
        <taxon>Spermatophyta</taxon>
        <taxon>Magnoliopsida</taxon>
        <taxon>Liliopsida</taxon>
        <taxon>Zingiberales</taxon>
        <taxon>Musaceae</taxon>
        <taxon>Ensete</taxon>
    </lineage>
</organism>
<feature type="compositionally biased region" description="Polar residues" evidence="1">
    <location>
        <begin position="12"/>
        <end position="24"/>
    </location>
</feature>